<accession>A0AAD5W4Y1</accession>
<comment type="caution">
    <text evidence="3">The sequence shown here is derived from an EMBL/GenBank/DDBJ whole genome shotgun (WGS) entry which is preliminary data.</text>
</comment>
<reference evidence="3" key="1">
    <citation type="submission" date="2022-07" db="EMBL/GenBank/DDBJ databases">
        <title>Genome Sequence of Leucocoprinus birnbaumii.</title>
        <authorList>
            <person name="Buettner E."/>
        </authorList>
    </citation>
    <scope>NUCLEOTIDE SEQUENCE</scope>
    <source>
        <strain evidence="3">VT141</strain>
    </source>
</reference>
<dbReference type="InterPro" id="IPR001753">
    <property type="entry name" value="Enoyl-CoA_hydra/iso"/>
</dbReference>
<dbReference type="InterPro" id="IPR029045">
    <property type="entry name" value="ClpP/crotonase-like_dom_sf"/>
</dbReference>
<dbReference type="InterPro" id="IPR011989">
    <property type="entry name" value="ARM-like"/>
</dbReference>
<dbReference type="InterPro" id="IPR016024">
    <property type="entry name" value="ARM-type_fold"/>
</dbReference>
<dbReference type="GO" id="GO:0005085">
    <property type="term" value="F:guanyl-nucleotide exchange factor activity"/>
    <property type="evidence" value="ECO:0007669"/>
    <property type="project" value="InterPro"/>
</dbReference>
<feature type="compositionally biased region" description="Low complexity" evidence="2">
    <location>
        <begin position="635"/>
        <end position="652"/>
    </location>
</feature>
<name>A0AAD5W4Y1_9AGAR</name>
<dbReference type="Gene3D" id="3.90.226.10">
    <property type="entry name" value="2-enoyl-CoA Hydratase, Chain A, domain 1"/>
    <property type="match status" value="1"/>
</dbReference>
<dbReference type="InterPro" id="IPR040144">
    <property type="entry name" value="RAP1GDS1"/>
</dbReference>
<dbReference type="PANTHER" id="PTHR10957">
    <property type="entry name" value="RAP1 GTPASE-GDP DISSOCIATION STIMULATOR 1"/>
    <property type="match status" value="1"/>
</dbReference>
<sequence>MTDVSALEQTLRALGAQSAQQDDEQLWRQVQSTSEALANALRSQDGPVDNRTLLGRTTLPQTIKLLLTTAMKVTPIPTDVKATAVLELIRVSANFCIDDNENRSHLLEASVIQIILSLLESYNEKIQHTSPNNQLTTFELKLIRITLGALLNASLDYDEVKTRLNSLEAGQTTLRLVAQIYTPGSWISIPKGAPQAIDEEWSLRSTISSWGWRLVSELRSVGNEAVQIFSVDDLPLLTPSLSAFIPPFEPLANCFFAGSPTLATLVKSDSDVLEDACTLLESLSLDVEDIRIALARDYLFPAENSGAQCLSTILDFIELGDYPPSWNDSGVFDDSERERREKVLGMCKAALVKAIVEVAGEERNSEVLWDDSNQVQPGVQGDDLIIAATLSLGNLSRRSSSATALLSAPYSLAPVLVSPLFLSTKTDLKVKHAVLGFLKNLAQNAGFSPIISKALGGSDVVRQLRDSGIWDERSDRMADVVQLNAIGVVKHLCSVDVEHTFALTIPAQSTTTLSGLEQILALVKRTESVPVRSEGTRVLVNAIRSLWAVEPSNQPPSQERQRSREIATQLVLTQESADALASLLASSGRYPVLINESVLALTLLSMHSDGGQLVAKALSKPMPSGVAQSSVEPFATSPTSDVSSPAVASPLSARPKLHVPRHGLDMLIFVLRNVDNPANYPQEVRINVCSLLLQLTKNTSEDDLATIKEAIRSTLEKLTNRLQQATGKDELLRNNMSNITVDISEGIATIQLNRPETLNALTPEATGKWFCAGTSVRSKSPEKALESLGSLRKSLVNNVALTTLDCSKALYSHRKILVAALNGPVMALLGLFDFIYAMPNMWMSTPFTFLGIVAEGGASASFANRMGVAKANEMLIWGEKKEAQELLECGFINKIFPQQSVESFHKEIRNLLKAELEGLDQTAVLTAKKLIKAGMNDKNDFDAVNLRESYGEQPQAERFASGVPFTQFARIAKKEIRHKL</sequence>
<dbReference type="AlphaFoldDB" id="A0AAD5W4Y1"/>
<dbReference type="SUPFAM" id="SSF48371">
    <property type="entry name" value="ARM repeat"/>
    <property type="match status" value="2"/>
</dbReference>
<keyword evidence="4" id="KW-1185">Reference proteome</keyword>
<gene>
    <name evidence="3" type="ORF">NP233_g2090</name>
</gene>
<evidence type="ECO:0000256" key="1">
    <source>
        <dbReference type="SAM" id="Coils"/>
    </source>
</evidence>
<feature type="coiled-coil region" evidence="1">
    <location>
        <begin position="708"/>
        <end position="735"/>
    </location>
</feature>
<protein>
    <submittedName>
        <fullName evidence="3">Uncharacterized protein</fullName>
    </submittedName>
</protein>
<dbReference type="EMBL" id="JANIEX010000085">
    <property type="protein sequence ID" value="KAJ3573972.1"/>
    <property type="molecule type" value="Genomic_DNA"/>
</dbReference>
<evidence type="ECO:0000313" key="3">
    <source>
        <dbReference type="EMBL" id="KAJ3573972.1"/>
    </source>
</evidence>
<dbReference type="Proteomes" id="UP001213000">
    <property type="component" value="Unassembled WGS sequence"/>
</dbReference>
<dbReference type="Pfam" id="PF00378">
    <property type="entry name" value="ECH_1"/>
    <property type="match status" value="1"/>
</dbReference>
<evidence type="ECO:0000256" key="2">
    <source>
        <dbReference type="SAM" id="MobiDB-lite"/>
    </source>
</evidence>
<evidence type="ECO:0000313" key="4">
    <source>
        <dbReference type="Proteomes" id="UP001213000"/>
    </source>
</evidence>
<dbReference type="SUPFAM" id="SSF52096">
    <property type="entry name" value="ClpP/crotonase"/>
    <property type="match status" value="1"/>
</dbReference>
<dbReference type="CDD" id="cd06558">
    <property type="entry name" value="crotonase-like"/>
    <property type="match status" value="1"/>
</dbReference>
<organism evidence="3 4">
    <name type="scientific">Leucocoprinus birnbaumii</name>
    <dbReference type="NCBI Taxonomy" id="56174"/>
    <lineage>
        <taxon>Eukaryota</taxon>
        <taxon>Fungi</taxon>
        <taxon>Dikarya</taxon>
        <taxon>Basidiomycota</taxon>
        <taxon>Agaricomycotina</taxon>
        <taxon>Agaricomycetes</taxon>
        <taxon>Agaricomycetidae</taxon>
        <taxon>Agaricales</taxon>
        <taxon>Agaricineae</taxon>
        <taxon>Agaricaceae</taxon>
        <taxon>Leucocoprinus</taxon>
    </lineage>
</organism>
<proteinExistence type="predicted"/>
<keyword evidence="1" id="KW-0175">Coiled coil</keyword>
<feature type="region of interest" description="Disordered" evidence="2">
    <location>
        <begin position="626"/>
        <end position="652"/>
    </location>
</feature>
<dbReference type="Gene3D" id="1.25.10.10">
    <property type="entry name" value="Leucine-rich Repeat Variant"/>
    <property type="match status" value="1"/>
</dbReference>